<protein>
    <submittedName>
        <fullName evidence="7 8">P21-activated protein kinase-interacting protein 1-like</fullName>
    </submittedName>
</protein>
<dbReference type="InterPro" id="IPR036322">
    <property type="entry name" value="WD40_repeat_dom_sf"/>
</dbReference>
<dbReference type="PANTHER" id="PTHR44675:SF1">
    <property type="entry name" value="P21-ACTIVATED PROTEIN KINASE-INTERACTING PROTEIN 1"/>
    <property type="match status" value="1"/>
</dbReference>
<dbReference type="RefSeq" id="XP_018330977.1">
    <property type="nucleotide sequence ID" value="XM_018475475.2"/>
</dbReference>
<organism evidence="6 7">
    <name type="scientific">Agrilus planipennis</name>
    <name type="common">Emerald ash borer</name>
    <name type="synonym">Agrilus marcopoli</name>
    <dbReference type="NCBI Taxonomy" id="224129"/>
    <lineage>
        <taxon>Eukaryota</taxon>
        <taxon>Metazoa</taxon>
        <taxon>Ecdysozoa</taxon>
        <taxon>Arthropoda</taxon>
        <taxon>Hexapoda</taxon>
        <taxon>Insecta</taxon>
        <taxon>Pterygota</taxon>
        <taxon>Neoptera</taxon>
        <taxon>Endopterygota</taxon>
        <taxon>Coleoptera</taxon>
        <taxon>Polyphaga</taxon>
        <taxon>Elateriformia</taxon>
        <taxon>Buprestoidea</taxon>
        <taxon>Buprestidae</taxon>
        <taxon>Agrilinae</taxon>
        <taxon>Agrilus</taxon>
    </lineage>
</organism>
<feature type="compositionally biased region" description="Basic and acidic residues" evidence="5">
    <location>
        <begin position="298"/>
        <end position="309"/>
    </location>
</feature>
<name>A0A1W4X4D9_AGRPL</name>
<dbReference type="Proteomes" id="UP000192223">
    <property type="component" value="Unplaced"/>
</dbReference>
<keyword evidence="6" id="KW-1185">Reference proteome</keyword>
<dbReference type="OrthoDB" id="308449at2759"/>
<evidence type="ECO:0000256" key="1">
    <source>
        <dbReference type="ARBA" id="ARBA00022574"/>
    </source>
</evidence>
<dbReference type="KEGG" id="apln:108740936"/>
<accession>A0A1W4X4D9</accession>
<evidence type="ECO:0000313" key="7">
    <source>
        <dbReference type="RefSeq" id="XP_018330976.1"/>
    </source>
</evidence>
<evidence type="ECO:0000313" key="8">
    <source>
        <dbReference type="RefSeq" id="XP_018330977.1"/>
    </source>
</evidence>
<dbReference type="Pfam" id="PF00400">
    <property type="entry name" value="WD40"/>
    <property type="match status" value="3"/>
</dbReference>
<dbReference type="SUPFAM" id="SSF50978">
    <property type="entry name" value="WD40 repeat-like"/>
    <property type="match status" value="1"/>
</dbReference>
<dbReference type="InterPro" id="IPR015943">
    <property type="entry name" value="WD40/YVTN_repeat-like_dom_sf"/>
</dbReference>
<evidence type="ECO:0000256" key="2">
    <source>
        <dbReference type="ARBA" id="ARBA00022737"/>
    </source>
</evidence>
<feature type="region of interest" description="Disordered" evidence="5">
    <location>
        <begin position="297"/>
        <end position="316"/>
    </location>
</feature>
<dbReference type="Gene3D" id="2.130.10.10">
    <property type="entry name" value="YVTN repeat-like/Quinoprotein amine dehydrogenase"/>
    <property type="match status" value="3"/>
</dbReference>
<feature type="repeat" description="WD" evidence="4">
    <location>
        <begin position="242"/>
        <end position="272"/>
    </location>
</feature>
<dbReference type="PANTHER" id="PTHR44675">
    <property type="entry name" value="PAK1 INTERACTING PROTEIN 1"/>
    <property type="match status" value="1"/>
</dbReference>
<evidence type="ECO:0000256" key="4">
    <source>
        <dbReference type="PROSITE-ProRule" id="PRU00221"/>
    </source>
</evidence>
<evidence type="ECO:0000256" key="5">
    <source>
        <dbReference type="SAM" id="MobiDB-lite"/>
    </source>
</evidence>
<evidence type="ECO:0000256" key="3">
    <source>
        <dbReference type="ARBA" id="ARBA00045213"/>
    </source>
</evidence>
<comment type="function">
    <text evidence="3">Negatively regulates the PAK1 kinase. PAK1 is a member of the PAK kinase family, which has been shown to play a positive role in the regulation of signaling pathways involving MAPK8 and RELA. PAK1 exists as an inactive homodimer, which is activated by binding of small GTPases such as CDC42 to an N-terminal regulatory domain. PAK1IP1 also binds to the N-terminus of PAK1, and inhibits the specific activation of PAK1 by CDC42. May be involved in ribosomal large subunit assembly.</text>
</comment>
<reference evidence="7 8" key="1">
    <citation type="submission" date="2025-04" db="UniProtKB">
        <authorList>
            <consortium name="RefSeq"/>
        </authorList>
    </citation>
    <scope>IDENTIFICATION</scope>
    <source>
        <tissue evidence="7 8">Entire body</tissue>
    </source>
</reference>
<dbReference type="InterPro" id="IPR051959">
    <property type="entry name" value="PAK1-Kinase_Regulator"/>
</dbReference>
<dbReference type="InterPro" id="IPR001680">
    <property type="entry name" value="WD40_rpt"/>
</dbReference>
<feature type="repeat" description="WD" evidence="4">
    <location>
        <begin position="72"/>
        <end position="102"/>
    </location>
</feature>
<proteinExistence type="predicted"/>
<keyword evidence="2" id="KW-0677">Repeat</keyword>
<feature type="repeat" description="WD" evidence="4">
    <location>
        <begin position="115"/>
        <end position="156"/>
    </location>
</feature>
<dbReference type="PROSITE" id="PS50294">
    <property type="entry name" value="WD_REPEATS_REGION"/>
    <property type="match status" value="2"/>
</dbReference>
<dbReference type="PROSITE" id="PS00678">
    <property type="entry name" value="WD_REPEATS_1"/>
    <property type="match status" value="1"/>
</dbReference>
<sequence length="316" mass="35168">MTFEIVAGTYEQFLLGYNFQSKCGELKQSFAVRSHTGSIKCVHTLNRFVASGGTDDRIFIYDLISRKEHCMLTQHVSSVTCVKFTPDRSHIISGSADGTLAIVRVGNWQLEKLWEKAHKGAIVNIAIHSSGKLALTLGSDHTLQTWNLIKGRQAYVINLSNKSKDPSSLEHIMWSPCGSKFLLGGGYYTEIWSIEKGGILKSIKHSFKVSCCIWYKKNTLLVGYENGQLGITNIETSKINVIECHSSRLKSIATNSSCIITGSSDGVIKVWDKEFQEIAKCNTGCRITCLDIAIPPTGKEDSHESEKVEMKRRKIK</sequence>
<dbReference type="STRING" id="224129.A0A1W4X4D9"/>
<dbReference type="GeneID" id="108740936"/>
<dbReference type="PROSITE" id="PS50082">
    <property type="entry name" value="WD_REPEATS_2"/>
    <property type="match status" value="3"/>
</dbReference>
<dbReference type="RefSeq" id="XP_018330976.1">
    <property type="nucleotide sequence ID" value="XM_018475474.2"/>
</dbReference>
<evidence type="ECO:0000313" key="6">
    <source>
        <dbReference type="Proteomes" id="UP000192223"/>
    </source>
</evidence>
<gene>
    <name evidence="7 8" type="primary">LOC108740936</name>
</gene>
<dbReference type="AlphaFoldDB" id="A0A1W4X4D9"/>
<dbReference type="SMART" id="SM00320">
    <property type="entry name" value="WD40"/>
    <property type="match status" value="5"/>
</dbReference>
<keyword evidence="1 4" id="KW-0853">WD repeat</keyword>
<dbReference type="InterPro" id="IPR019775">
    <property type="entry name" value="WD40_repeat_CS"/>
</dbReference>